<evidence type="ECO:0000256" key="2">
    <source>
        <dbReference type="ARBA" id="ARBA00023163"/>
    </source>
</evidence>
<gene>
    <name evidence="6" type="ORF">MQE35_06180</name>
</gene>
<dbReference type="KEGG" id="fbm:MQE35_06180"/>
<dbReference type="InterPro" id="IPR019734">
    <property type="entry name" value="TPR_rpt"/>
</dbReference>
<keyword evidence="2" id="KW-0804">Transcription</keyword>
<proteinExistence type="predicted"/>
<dbReference type="AlphaFoldDB" id="A0A9E7CTX1"/>
<dbReference type="Gene3D" id="1.10.10.60">
    <property type="entry name" value="Homeodomain-like"/>
    <property type="match status" value="2"/>
</dbReference>
<dbReference type="SUPFAM" id="SSF48452">
    <property type="entry name" value="TPR-like"/>
    <property type="match status" value="2"/>
</dbReference>
<sequence length="597" mass="70108">MHLKISYSFLLPPLVLMVISCKRTPHTQTSLYQKEIDSIEYYLEKAKDKSLDAEQRKKYAWKAYEFTPVLNDSLKAKYYINTSLIFYKIGDFEDFKNLNHKSLTTASKIHNKRLMANSQHNLGLYYLNNKYIKDSAYYYFIEAKKIYEELNNPYRIGNILLNISIIERRNNNLTKAQIRLKESTYYFKLFNDFKSLSNTYNNLGNISRQIGNYEHALKNHLLALDYRTLLKNKYLISQSYNNIGVVYKEQKKYSKALSFYKKALSIDSIFYLKPSFYAKVINNLAYTKLKVKDENQLPNLFFKSLKIRDSLKDFPGILNSKLKLAEYYEYKNDTSQAKKYAYEAKQLAEKLKLDNDLLESLLILSRLEKGEKALEFTHRYIQIQDSLKNNEINTAKNQFDKIDLEIEELTQIKNEISSHKKILIISIIVLTLAFTSLYLFKQKQNQQRFNLLLNPLKTKSTNIKKTENTHKVTDLDEHIVNHITKSLKQFESGNNFLEKSITLNSLAKQLNTNSSYLSKIINSNKQKNFSTYINDLKIDYVIKKLQENTKFRNYTVSAIAEEAGFNNAQSFSKAFYKKTGIYPSYFITQLEKSDKHN</sequence>
<reference evidence="6" key="1">
    <citation type="submission" date="2022-03" db="EMBL/GenBank/DDBJ databases">
        <title>Description of Abyssus ytuae gen. nov., sp. nov., a novel member of the family Flavobacteriaceae isolated from the sediment of Mariana Trench.</title>
        <authorList>
            <person name="Zhang J."/>
            <person name="Xu X."/>
        </authorList>
    </citation>
    <scope>NUCLEOTIDE SEQUENCE</scope>
    <source>
        <strain evidence="6">MT3330</strain>
    </source>
</reference>
<dbReference type="SUPFAM" id="SSF46689">
    <property type="entry name" value="Homeodomain-like"/>
    <property type="match status" value="1"/>
</dbReference>
<accession>A0A9E7CTX1</accession>
<protein>
    <submittedName>
        <fullName evidence="6">Tetratricopeptide repeat protein</fullName>
    </submittedName>
</protein>
<evidence type="ECO:0000313" key="6">
    <source>
        <dbReference type="EMBL" id="UOB18881.1"/>
    </source>
</evidence>
<keyword evidence="3" id="KW-0802">TPR repeat</keyword>
<evidence type="ECO:0000313" key="7">
    <source>
        <dbReference type="Proteomes" id="UP000831290"/>
    </source>
</evidence>
<dbReference type="RefSeq" id="WP_255845498.1">
    <property type="nucleotide sequence ID" value="NZ_CP094358.1"/>
</dbReference>
<dbReference type="GO" id="GO:0003700">
    <property type="term" value="F:DNA-binding transcription factor activity"/>
    <property type="evidence" value="ECO:0007669"/>
    <property type="project" value="InterPro"/>
</dbReference>
<dbReference type="PROSITE" id="PS51257">
    <property type="entry name" value="PROKAR_LIPOPROTEIN"/>
    <property type="match status" value="1"/>
</dbReference>
<evidence type="ECO:0000259" key="5">
    <source>
        <dbReference type="PROSITE" id="PS01124"/>
    </source>
</evidence>
<organism evidence="6 7">
    <name type="scientific">Abyssalbus ytuae</name>
    <dbReference type="NCBI Taxonomy" id="2926907"/>
    <lineage>
        <taxon>Bacteria</taxon>
        <taxon>Pseudomonadati</taxon>
        <taxon>Bacteroidota</taxon>
        <taxon>Flavobacteriia</taxon>
        <taxon>Flavobacteriales</taxon>
        <taxon>Flavobacteriaceae</taxon>
        <taxon>Abyssalbus</taxon>
    </lineage>
</organism>
<dbReference type="InterPro" id="IPR011990">
    <property type="entry name" value="TPR-like_helical_dom_sf"/>
</dbReference>
<dbReference type="PROSITE" id="PS50005">
    <property type="entry name" value="TPR"/>
    <property type="match status" value="1"/>
</dbReference>
<dbReference type="InterPro" id="IPR009057">
    <property type="entry name" value="Homeodomain-like_sf"/>
</dbReference>
<dbReference type="SMART" id="SM00028">
    <property type="entry name" value="TPR"/>
    <property type="match status" value="3"/>
</dbReference>
<evidence type="ECO:0000256" key="3">
    <source>
        <dbReference type="PROSITE-ProRule" id="PRU00339"/>
    </source>
</evidence>
<feature type="repeat" description="TPR" evidence="3">
    <location>
        <begin position="237"/>
        <end position="270"/>
    </location>
</feature>
<dbReference type="GO" id="GO:0043565">
    <property type="term" value="F:sequence-specific DNA binding"/>
    <property type="evidence" value="ECO:0007669"/>
    <property type="project" value="InterPro"/>
</dbReference>
<feature type="domain" description="HTH araC/xylS-type" evidence="5">
    <location>
        <begin position="477"/>
        <end position="589"/>
    </location>
</feature>
<keyword evidence="7" id="KW-1185">Reference proteome</keyword>
<keyword evidence="1" id="KW-0805">Transcription regulation</keyword>
<dbReference type="InterPro" id="IPR018060">
    <property type="entry name" value="HTH_AraC"/>
</dbReference>
<evidence type="ECO:0000256" key="1">
    <source>
        <dbReference type="ARBA" id="ARBA00023015"/>
    </source>
</evidence>
<keyword evidence="4" id="KW-0812">Transmembrane</keyword>
<dbReference type="Pfam" id="PF12833">
    <property type="entry name" value="HTH_18"/>
    <property type="match status" value="1"/>
</dbReference>
<feature type="transmembrane region" description="Helical" evidence="4">
    <location>
        <begin position="422"/>
        <end position="440"/>
    </location>
</feature>
<dbReference type="SMART" id="SM00342">
    <property type="entry name" value="HTH_ARAC"/>
    <property type="match status" value="1"/>
</dbReference>
<dbReference type="EMBL" id="CP094358">
    <property type="protein sequence ID" value="UOB18881.1"/>
    <property type="molecule type" value="Genomic_DNA"/>
</dbReference>
<keyword evidence="4" id="KW-1133">Transmembrane helix</keyword>
<name>A0A9E7CTX1_9FLAO</name>
<keyword evidence="4" id="KW-0472">Membrane</keyword>
<dbReference type="PROSITE" id="PS50293">
    <property type="entry name" value="TPR_REGION"/>
    <property type="match status" value="1"/>
</dbReference>
<dbReference type="Pfam" id="PF13424">
    <property type="entry name" value="TPR_12"/>
    <property type="match status" value="1"/>
</dbReference>
<dbReference type="PANTHER" id="PTHR10098">
    <property type="entry name" value="RAPSYN-RELATED"/>
    <property type="match status" value="1"/>
</dbReference>
<dbReference type="Gene3D" id="1.25.40.10">
    <property type="entry name" value="Tetratricopeptide repeat domain"/>
    <property type="match status" value="2"/>
</dbReference>
<evidence type="ECO:0000256" key="4">
    <source>
        <dbReference type="SAM" id="Phobius"/>
    </source>
</evidence>
<dbReference type="Proteomes" id="UP000831290">
    <property type="component" value="Chromosome"/>
</dbReference>
<dbReference type="PROSITE" id="PS01124">
    <property type="entry name" value="HTH_ARAC_FAMILY_2"/>
    <property type="match status" value="1"/>
</dbReference>